<comment type="caution">
    <text evidence="1">The sequence shown here is derived from an EMBL/GenBank/DDBJ whole genome shotgun (WGS) entry which is preliminary data.</text>
</comment>
<organism evidence="1 2">
    <name type="scientific">Amylocarpus encephaloides</name>
    <dbReference type="NCBI Taxonomy" id="45428"/>
    <lineage>
        <taxon>Eukaryota</taxon>
        <taxon>Fungi</taxon>
        <taxon>Dikarya</taxon>
        <taxon>Ascomycota</taxon>
        <taxon>Pezizomycotina</taxon>
        <taxon>Leotiomycetes</taxon>
        <taxon>Helotiales</taxon>
        <taxon>Helotiales incertae sedis</taxon>
        <taxon>Amylocarpus</taxon>
    </lineage>
</organism>
<accession>A0A9P8C4I4</accession>
<dbReference type="OrthoDB" id="2772415at2759"/>
<dbReference type="Proteomes" id="UP000824998">
    <property type="component" value="Unassembled WGS sequence"/>
</dbReference>
<dbReference type="AlphaFoldDB" id="A0A9P8C4I4"/>
<protein>
    <submittedName>
        <fullName evidence="1">Uncharacterized protein</fullName>
    </submittedName>
</protein>
<gene>
    <name evidence="1" type="ORF">BJ875DRAFT_53339</name>
</gene>
<dbReference type="EMBL" id="MU251511">
    <property type="protein sequence ID" value="KAG9233187.1"/>
    <property type="molecule type" value="Genomic_DNA"/>
</dbReference>
<reference evidence="1" key="1">
    <citation type="journal article" date="2021" name="IMA Fungus">
        <title>Genomic characterization of three marine fungi, including Emericellopsis atlantica sp. nov. with signatures of a generalist lifestyle and marine biomass degradation.</title>
        <authorList>
            <person name="Hagestad O.C."/>
            <person name="Hou L."/>
            <person name="Andersen J.H."/>
            <person name="Hansen E.H."/>
            <person name="Altermark B."/>
            <person name="Li C."/>
            <person name="Kuhnert E."/>
            <person name="Cox R.J."/>
            <person name="Crous P.W."/>
            <person name="Spatafora J.W."/>
            <person name="Lail K."/>
            <person name="Amirebrahimi M."/>
            <person name="Lipzen A."/>
            <person name="Pangilinan J."/>
            <person name="Andreopoulos W."/>
            <person name="Hayes R.D."/>
            <person name="Ng V."/>
            <person name="Grigoriev I.V."/>
            <person name="Jackson S.A."/>
            <person name="Sutton T.D.S."/>
            <person name="Dobson A.D.W."/>
            <person name="Rama T."/>
        </authorList>
    </citation>
    <scope>NUCLEOTIDE SEQUENCE</scope>
    <source>
        <strain evidence="1">TRa018bII</strain>
    </source>
</reference>
<keyword evidence="2" id="KW-1185">Reference proteome</keyword>
<sequence length="117" mass="13194">MAPKGPYKLCTVNKAPTRAKVLIGRLIDDLKDEYTIEYAANCETIAEIENMLQTHRPDILFSASMWTPDEAIEIRQAAQRMIPGIKTMAIPYGMQVEQGPDAVVDFLRARWRGVVET</sequence>
<proteinExistence type="predicted"/>
<evidence type="ECO:0000313" key="2">
    <source>
        <dbReference type="Proteomes" id="UP000824998"/>
    </source>
</evidence>
<evidence type="ECO:0000313" key="1">
    <source>
        <dbReference type="EMBL" id="KAG9233187.1"/>
    </source>
</evidence>
<name>A0A9P8C4I4_9HELO</name>